<comment type="caution">
    <text evidence="2">The sequence shown here is derived from an EMBL/GenBank/DDBJ whole genome shotgun (WGS) entry which is preliminary data.</text>
</comment>
<dbReference type="EMBL" id="LCEY01000009">
    <property type="protein sequence ID" value="KKS80770.1"/>
    <property type="molecule type" value="Genomic_DNA"/>
</dbReference>
<accession>A0A0G1C531</accession>
<proteinExistence type="predicted"/>
<name>A0A0G1C531_9BACT</name>
<evidence type="ECO:0000313" key="2">
    <source>
        <dbReference type="EMBL" id="KKS80770.1"/>
    </source>
</evidence>
<dbReference type="Proteomes" id="UP000034611">
    <property type="component" value="Unassembled WGS sequence"/>
</dbReference>
<dbReference type="GO" id="GO:0003677">
    <property type="term" value="F:DNA binding"/>
    <property type="evidence" value="ECO:0007669"/>
    <property type="project" value="InterPro"/>
</dbReference>
<gene>
    <name evidence="2" type="ORF">UV56_C0009G0004</name>
</gene>
<reference evidence="2 3" key="1">
    <citation type="journal article" date="2015" name="Nature">
        <title>rRNA introns, odd ribosomes, and small enigmatic genomes across a large radiation of phyla.</title>
        <authorList>
            <person name="Brown C.T."/>
            <person name="Hug L.A."/>
            <person name="Thomas B.C."/>
            <person name="Sharon I."/>
            <person name="Castelle C.J."/>
            <person name="Singh A."/>
            <person name="Wilkins M.J."/>
            <person name="Williams K.H."/>
            <person name="Banfield J.F."/>
        </authorList>
    </citation>
    <scope>NUCLEOTIDE SEQUENCE [LARGE SCALE GENOMIC DNA]</scope>
</reference>
<sequence length="93" mass="10590">MNKMQQLNELRKLRSQAKEMQKELEKITETVEEDNIKVKVRGDQKIEYIEIDGEERKDIADAINKAMKNVQKEAAKKMMQEGGGLSGLLGGLK</sequence>
<feature type="coiled-coil region" evidence="1">
    <location>
        <begin position="3"/>
        <end position="37"/>
    </location>
</feature>
<dbReference type="InterPro" id="IPR036894">
    <property type="entry name" value="YbaB-like_sf"/>
</dbReference>
<dbReference type="AlphaFoldDB" id="A0A0G1C531"/>
<organism evidence="2 3">
    <name type="scientific">Candidatus Woesebacteria bacterium GW2011_GWC1_43_10b</name>
    <dbReference type="NCBI Taxonomy" id="1618585"/>
    <lineage>
        <taxon>Bacteria</taxon>
        <taxon>Candidatus Woeseibacteriota</taxon>
    </lineage>
</organism>
<evidence type="ECO:0000256" key="1">
    <source>
        <dbReference type="SAM" id="Coils"/>
    </source>
</evidence>
<evidence type="ECO:0000313" key="3">
    <source>
        <dbReference type="Proteomes" id="UP000034611"/>
    </source>
</evidence>
<dbReference type="InterPro" id="IPR004401">
    <property type="entry name" value="YbaB/EbfC"/>
</dbReference>
<keyword evidence="1" id="KW-0175">Coiled coil</keyword>
<dbReference type="Pfam" id="PF02575">
    <property type="entry name" value="YbaB_DNA_bd"/>
    <property type="match status" value="1"/>
</dbReference>
<protein>
    <recommendedName>
        <fullName evidence="4">Nucleoid-associated protein</fullName>
    </recommendedName>
</protein>
<evidence type="ECO:0008006" key="4">
    <source>
        <dbReference type="Google" id="ProtNLM"/>
    </source>
</evidence>
<dbReference type="Gene3D" id="3.30.1310.10">
    <property type="entry name" value="Nucleoid-associated protein YbaB-like domain"/>
    <property type="match status" value="1"/>
</dbReference>
<dbReference type="SUPFAM" id="SSF82607">
    <property type="entry name" value="YbaB-like"/>
    <property type="match status" value="1"/>
</dbReference>